<dbReference type="EMBL" id="AXDY01000005">
    <property type="protein sequence ID" value="ERS93394.1"/>
    <property type="molecule type" value="Genomic_DNA"/>
</dbReference>
<dbReference type="RefSeq" id="WP_023015520.1">
    <property type="nucleotide sequence ID" value="NZ_AXDY01000005.1"/>
</dbReference>
<evidence type="ECO:0000256" key="3">
    <source>
        <dbReference type="ARBA" id="ARBA00023163"/>
    </source>
</evidence>
<feature type="domain" description="HTH araC/xylS-type" evidence="4">
    <location>
        <begin position="197"/>
        <end position="295"/>
    </location>
</feature>
<organism evidence="5 6">
    <name type="scientific">Staphylococcus simulans UMC-CNS-990</name>
    <dbReference type="NCBI Taxonomy" id="1405498"/>
    <lineage>
        <taxon>Bacteria</taxon>
        <taxon>Bacillati</taxon>
        <taxon>Bacillota</taxon>
        <taxon>Bacilli</taxon>
        <taxon>Bacillales</taxon>
        <taxon>Staphylococcaceae</taxon>
        <taxon>Staphylococcus</taxon>
    </lineage>
</organism>
<keyword evidence="1" id="KW-0805">Transcription regulation</keyword>
<keyword evidence="6" id="KW-1185">Reference proteome</keyword>
<dbReference type="PRINTS" id="PR00032">
    <property type="entry name" value="HTHARAC"/>
</dbReference>
<dbReference type="Proteomes" id="UP000017131">
    <property type="component" value="Unassembled WGS sequence"/>
</dbReference>
<gene>
    <name evidence="5" type="ORF">SSIM_06740</name>
</gene>
<keyword evidence="2" id="KW-0238">DNA-binding</keyword>
<dbReference type="Gene3D" id="1.10.10.60">
    <property type="entry name" value="Homeodomain-like"/>
    <property type="match status" value="2"/>
</dbReference>
<dbReference type="InterPro" id="IPR018060">
    <property type="entry name" value="HTH_AraC"/>
</dbReference>
<dbReference type="PANTHER" id="PTHR43280">
    <property type="entry name" value="ARAC-FAMILY TRANSCRIPTIONAL REGULATOR"/>
    <property type="match status" value="1"/>
</dbReference>
<sequence length="300" mass="34771">MLQEAGIKISKMATLKQYLLSIPVCNRRDALKMTRLAVRFIKNRDVNYEVIPFTLKMHTTELGYTATQEQYEFTLNELEERYKVENQLITAMENGDKETVFNCLIKLMSSVAGMKRSNDYALNAKYKAYILNTFGRKAIEKAGANLLLVDQISKKYAAEIDEVVNLQGLSDVMHALTMEYTDIAQKVKQYEHTPKVNKILQYIDLHLDHPLTLQYLAEMVDLSPSYLSRIFSEELGVTLSQYIIKARIKVGRDLLVRTNMSVSDIAVYVGFKNQSYFTQRFKEVYHMSPLKYRKMKKHTK</sequence>
<proteinExistence type="predicted"/>
<dbReference type="PROSITE" id="PS01124">
    <property type="entry name" value="HTH_ARAC_FAMILY_2"/>
    <property type="match status" value="1"/>
</dbReference>
<name>A0ABN0PCV8_STASI</name>
<protein>
    <recommendedName>
        <fullName evidence="4">HTH araC/xylS-type domain-containing protein</fullName>
    </recommendedName>
</protein>
<dbReference type="InterPro" id="IPR020449">
    <property type="entry name" value="Tscrpt_reg_AraC-type_HTH"/>
</dbReference>
<accession>A0ABN0PCV8</accession>
<dbReference type="SUPFAM" id="SSF46689">
    <property type="entry name" value="Homeodomain-like"/>
    <property type="match status" value="2"/>
</dbReference>
<comment type="caution">
    <text evidence="5">The sequence shown here is derived from an EMBL/GenBank/DDBJ whole genome shotgun (WGS) entry which is preliminary data.</text>
</comment>
<evidence type="ECO:0000256" key="1">
    <source>
        <dbReference type="ARBA" id="ARBA00023015"/>
    </source>
</evidence>
<evidence type="ECO:0000256" key="2">
    <source>
        <dbReference type="ARBA" id="ARBA00023125"/>
    </source>
</evidence>
<evidence type="ECO:0000313" key="6">
    <source>
        <dbReference type="Proteomes" id="UP000017131"/>
    </source>
</evidence>
<dbReference type="Pfam" id="PF12833">
    <property type="entry name" value="HTH_18"/>
    <property type="match status" value="1"/>
</dbReference>
<reference evidence="5 6" key="1">
    <citation type="journal article" date="2013" name="Genome Announc.">
        <title>Draft Genome Sequence of Staphylococcus simulans UMC-CNS-990, Isolated from a Case of Chronic Bovine Mastitis.</title>
        <authorList>
            <person name="Calcutt M.J."/>
            <person name="Foecking M.F."/>
            <person name="Hsieh H.Y."/>
            <person name="Perry J."/>
            <person name="Stewart G.C."/>
            <person name="Middleton J.R."/>
        </authorList>
    </citation>
    <scope>NUCLEOTIDE SEQUENCE [LARGE SCALE GENOMIC DNA]</scope>
    <source>
        <strain evidence="5 6">UMC-CNS-990</strain>
    </source>
</reference>
<dbReference type="PANTHER" id="PTHR43280:SF28">
    <property type="entry name" value="HTH-TYPE TRANSCRIPTIONAL ACTIVATOR RHAS"/>
    <property type="match status" value="1"/>
</dbReference>
<dbReference type="InterPro" id="IPR009057">
    <property type="entry name" value="Homeodomain-like_sf"/>
</dbReference>
<dbReference type="SMART" id="SM00342">
    <property type="entry name" value="HTH_ARAC"/>
    <property type="match status" value="1"/>
</dbReference>
<evidence type="ECO:0000259" key="4">
    <source>
        <dbReference type="PROSITE" id="PS01124"/>
    </source>
</evidence>
<evidence type="ECO:0000313" key="5">
    <source>
        <dbReference type="EMBL" id="ERS93394.1"/>
    </source>
</evidence>
<keyword evidence="3" id="KW-0804">Transcription</keyword>